<keyword evidence="2" id="KW-1133">Transmembrane helix</keyword>
<sequence>MAHLVWAVPALLVVAAIVSGRVSVAGAAMIGLLSSVPVAMLSGVAPFGVHELSVSLARGAWIGGTIAPYVFGGLLFWQVASRYGAKVVPRSEGSEAPTPATASPRPPTTPVTPHQKRRQLFFASFLVGPFAESATGFGVGMLGTVGMLRQFGIAPRYLMVFALLSQTMIPWGGMSSGTVLAAAYARMTPTTLGLCSTIPVALLMPVWLTMFWRAAKAAGIEGSVGDCIGEALWIAAGMLLLAAANAAIGPETALLASYGLLIAVYFVVTQRPGAEAFLLAVRKVLPFVVLISGLALARLQPDLRNALGAMASFAPFADLPPFRPFLHAGIWLIAGAIVTAWLARQGHLLGHEARGAWRTGHQAILTALIFAMMAEVTTGAGISGAIASALMTSLHENAVLLVPLVSGAFGILANSGSPPNALFLPSLQALAVQASLSIAAVAAVQHVSGMSLGFFSPVRMTIAANLSEGKGLERSVYRFLMPYAVAAFGIMTAIAWAAIALY</sequence>
<name>A0A316EVV3_9BURK</name>
<feature type="transmembrane region" description="Helical" evidence="2">
    <location>
        <begin position="157"/>
        <end position="185"/>
    </location>
</feature>
<feature type="transmembrane region" description="Helical" evidence="2">
    <location>
        <begin position="30"/>
        <end position="49"/>
    </location>
</feature>
<proteinExistence type="predicted"/>
<feature type="transmembrane region" description="Helical" evidence="2">
    <location>
        <begin position="191"/>
        <end position="215"/>
    </location>
</feature>
<keyword evidence="2" id="KW-0472">Membrane</keyword>
<evidence type="ECO:0000313" key="4">
    <source>
        <dbReference type="Proteomes" id="UP000245754"/>
    </source>
</evidence>
<feature type="transmembrane region" description="Helical" evidence="2">
    <location>
        <begin position="364"/>
        <end position="391"/>
    </location>
</feature>
<protein>
    <submittedName>
        <fullName evidence="3">Lactate permease</fullName>
    </submittedName>
</protein>
<keyword evidence="4" id="KW-1185">Reference proteome</keyword>
<feature type="region of interest" description="Disordered" evidence="1">
    <location>
        <begin position="90"/>
        <end position="113"/>
    </location>
</feature>
<evidence type="ECO:0000313" key="3">
    <source>
        <dbReference type="EMBL" id="PWK35053.1"/>
    </source>
</evidence>
<feature type="transmembrane region" description="Helical" evidence="2">
    <location>
        <begin position="61"/>
        <end position="80"/>
    </location>
</feature>
<dbReference type="EMBL" id="QGGT01000002">
    <property type="protein sequence ID" value="PWK35053.1"/>
    <property type="molecule type" value="Genomic_DNA"/>
</dbReference>
<keyword evidence="2" id="KW-0812">Transmembrane</keyword>
<feature type="transmembrane region" description="Helical" evidence="2">
    <location>
        <begin position="325"/>
        <end position="343"/>
    </location>
</feature>
<gene>
    <name evidence="3" type="ORF">C7419_102328</name>
</gene>
<accession>A0A316EVV3</accession>
<comment type="caution">
    <text evidence="3">The sequence shown here is derived from an EMBL/GenBank/DDBJ whole genome shotgun (WGS) entry which is preliminary data.</text>
</comment>
<evidence type="ECO:0000256" key="1">
    <source>
        <dbReference type="SAM" id="MobiDB-lite"/>
    </source>
</evidence>
<feature type="transmembrane region" description="Helical" evidence="2">
    <location>
        <begin position="120"/>
        <end position="145"/>
    </location>
</feature>
<dbReference type="RefSeq" id="WP_109583171.1">
    <property type="nucleotide sequence ID" value="NZ_QGGT01000002.1"/>
</dbReference>
<feature type="transmembrane region" description="Helical" evidence="2">
    <location>
        <begin position="479"/>
        <end position="499"/>
    </location>
</feature>
<organism evidence="3 4">
    <name type="scientific">Cupriavidus plantarum</name>
    <dbReference type="NCBI Taxonomy" id="942865"/>
    <lineage>
        <taxon>Bacteria</taxon>
        <taxon>Pseudomonadati</taxon>
        <taxon>Pseudomonadota</taxon>
        <taxon>Betaproteobacteria</taxon>
        <taxon>Burkholderiales</taxon>
        <taxon>Burkholderiaceae</taxon>
        <taxon>Cupriavidus</taxon>
    </lineage>
</organism>
<dbReference type="AlphaFoldDB" id="A0A316EVV3"/>
<reference evidence="3 4" key="1">
    <citation type="submission" date="2018-05" db="EMBL/GenBank/DDBJ databases">
        <title>Genomic Encyclopedia of Type Strains, Phase IV (KMG-V): Genome sequencing to study the core and pangenomes of soil and plant-associated prokaryotes.</title>
        <authorList>
            <person name="Whitman W."/>
        </authorList>
    </citation>
    <scope>NUCLEOTIDE SEQUENCE [LARGE SCALE GENOMIC DNA]</scope>
    <source>
        <strain evidence="3 4">SLV-132</strain>
    </source>
</reference>
<evidence type="ECO:0000256" key="2">
    <source>
        <dbReference type="SAM" id="Phobius"/>
    </source>
</evidence>
<dbReference type="Proteomes" id="UP000245754">
    <property type="component" value="Unassembled WGS sequence"/>
</dbReference>
<feature type="transmembrane region" description="Helical" evidence="2">
    <location>
        <begin position="253"/>
        <end position="269"/>
    </location>
</feature>
<feature type="transmembrane region" description="Helical" evidence="2">
    <location>
        <begin position="276"/>
        <end position="297"/>
    </location>
</feature>